<accession>A0A4R9ALZ6</accession>
<gene>
    <name evidence="2" type="ORF">E3T47_13920</name>
</gene>
<dbReference type="RefSeq" id="WP_134556656.1">
    <property type="nucleotide sequence ID" value="NZ_SOHK01000021.1"/>
</dbReference>
<organism evidence="2 3">
    <name type="scientific">Cryobacterium ruanii</name>
    <dbReference type="NCBI Taxonomy" id="1259197"/>
    <lineage>
        <taxon>Bacteria</taxon>
        <taxon>Bacillati</taxon>
        <taxon>Actinomycetota</taxon>
        <taxon>Actinomycetes</taxon>
        <taxon>Micrococcales</taxon>
        <taxon>Microbacteriaceae</taxon>
        <taxon>Cryobacterium</taxon>
    </lineage>
</organism>
<keyword evidence="1" id="KW-0812">Transmembrane</keyword>
<comment type="caution">
    <text evidence="2">The sequence shown here is derived from an EMBL/GenBank/DDBJ whole genome shotgun (WGS) entry which is preliminary data.</text>
</comment>
<keyword evidence="1" id="KW-0472">Membrane</keyword>
<evidence type="ECO:0000313" key="2">
    <source>
        <dbReference type="EMBL" id="TFD63564.1"/>
    </source>
</evidence>
<dbReference type="OrthoDB" id="5114230at2"/>
<reference evidence="2 3" key="1">
    <citation type="submission" date="2019-03" db="EMBL/GenBank/DDBJ databases">
        <title>Genomics of glacier-inhabiting Cryobacterium strains.</title>
        <authorList>
            <person name="Liu Q."/>
            <person name="Xin Y.-H."/>
        </authorList>
    </citation>
    <scope>NUCLEOTIDE SEQUENCE [LARGE SCALE GENOMIC DNA]</scope>
    <source>
        <strain evidence="2 3">Sr36</strain>
    </source>
</reference>
<evidence type="ECO:0000256" key="1">
    <source>
        <dbReference type="SAM" id="Phobius"/>
    </source>
</evidence>
<keyword evidence="1" id="KW-1133">Transmembrane helix</keyword>
<protein>
    <submittedName>
        <fullName evidence="2">Uncharacterized protein</fullName>
    </submittedName>
</protein>
<dbReference type="Proteomes" id="UP000298154">
    <property type="component" value="Unassembled WGS sequence"/>
</dbReference>
<keyword evidence="3" id="KW-1185">Reference proteome</keyword>
<proteinExistence type="predicted"/>
<feature type="transmembrane region" description="Helical" evidence="1">
    <location>
        <begin position="40"/>
        <end position="60"/>
    </location>
</feature>
<sequence length="61" mass="6224">MLAACIGWGVSKAVGPITGLTVLLSARYGIGGITLTRRNLVYLAAVPVAAWPALLLCAALD</sequence>
<dbReference type="AlphaFoldDB" id="A0A4R9ALZ6"/>
<evidence type="ECO:0000313" key="3">
    <source>
        <dbReference type="Proteomes" id="UP000298154"/>
    </source>
</evidence>
<dbReference type="EMBL" id="SOHK01000021">
    <property type="protein sequence ID" value="TFD63564.1"/>
    <property type="molecule type" value="Genomic_DNA"/>
</dbReference>
<name>A0A4R9ALZ6_9MICO</name>